<organism evidence="2 3">
    <name type="scientific">Strongylus vulgaris</name>
    <name type="common">Blood worm</name>
    <dbReference type="NCBI Taxonomy" id="40348"/>
    <lineage>
        <taxon>Eukaryota</taxon>
        <taxon>Metazoa</taxon>
        <taxon>Ecdysozoa</taxon>
        <taxon>Nematoda</taxon>
        <taxon>Chromadorea</taxon>
        <taxon>Rhabditida</taxon>
        <taxon>Rhabditina</taxon>
        <taxon>Rhabditomorpha</taxon>
        <taxon>Strongyloidea</taxon>
        <taxon>Strongylidae</taxon>
        <taxon>Strongylus</taxon>
    </lineage>
</organism>
<evidence type="ECO:0000313" key="3">
    <source>
        <dbReference type="Proteomes" id="UP000270094"/>
    </source>
</evidence>
<keyword evidence="3" id="KW-1185">Reference proteome</keyword>
<accession>A0A3P7JHQ0</accession>
<protein>
    <submittedName>
        <fullName evidence="2">Uncharacterized protein</fullName>
    </submittedName>
</protein>
<name>A0A3P7JHQ0_STRVU</name>
<reference evidence="2 3" key="1">
    <citation type="submission" date="2018-11" db="EMBL/GenBank/DDBJ databases">
        <authorList>
            <consortium name="Pathogen Informatics"/>
        </authorList>
    </citation>
    <scope>NUCLEOTIDE SEQUENCE [LARGE SCALE GENOMIC DNA]</scope>
</reference>
<evidence type="ECO:0000256" key="1">
    <source>
        <dbReference type="SAM" id="MobiDB-lite"/>
    </source>
</evidence>
<dbReference type="Proteomes" id="UP000270094">
    <property type="component" value="Unassembled WGS sequence"/>
</dbReference>
<dbReference type="OrthoDB" id="6500128at2759"/>
<dbReference type="AlphaFoldDB" id="A0A3P7JHQ0"/>
<feature type="region of interest" description="Disordered" evidence="1">
    <location>
        <begin position="1"/>
        <end position="30"/>
    </location>
</feature>
<feature type="compositionally biased region" description="Polar residues" evidence="1">
    <location>
        <begin position="1"/>
        <end position="11"/>
    </location>
</feature>
<evidence type="ECO:0000313" key="2">
    <source>
        <dbReference type="EMBL" id="VDM79409.1"/>
    </source>
</evidence>
<dbReference type="EMBL" id="UYYB01105037">
    <property type="protein sequence ID" value="VDM79409.1"/>
    <property type="molecule type" value="Genomic_DNA"/>
</dbReference>
<sequence>MGKAHASNNCEPAQPLLGKSEKCPDNSLEPNPEASASIFSRITFLFMTGLFYKGCRKTLEVEDMYEPLPQHESEAATERLSRAWEHERELAQKASRPPSLMGAIRRTYWKEIAQFGVLLFMEVILLCSILA</sequence>
<proteinExistence type="predicted"/>
<gene>
    <name evidence="2" type="ORF">SVUK_LOCUS14407</name>
</gene>